<evidence type="ECO:0000256" key="4">
    <source>
        <dbReference type="ARBA" id="ARBA00022741"/>
    </source>
</evidence>
<feature type="domain" description="Protein kinase" evidence="10">
    <location>
        <begin position="49"/>
        <end position="124"/>
    </location>
</feature>
<dbReference type="InterPro" id="IPR017441">
    <property type="entry name" value="Protein_kinase_ATP_BS"/>
</dbReference>
<evidence type="ECO:0000259" key="10">
    <source>
        <dbReference type="PROSITE" id="PS50011"/>
    </source>
</evidence>
<dbReference type="GO" id="GO:0005524">
    <property type="term" value="F:ATP binding"/>
    <property type="evidence" value="ECO:0007669"/>
    <property type="project" value="UniProtKB-UniRule"/>
</dbReference>
<evidence type="ECO:0000313" key="12">
    <source>
        <dbReference type="Proteomes" id="UP000728185"/>
    </source>
</evidence>
<keyword evidence="3" id="KW-0808">Transferase</keyword>
<dbReference type="GO" id="GO:0051726">
    <property type="term" value="P:regulation of cell cycle"/>
    <property type="evidence" value="ECO:0007669"/>
    <property type="project" value="TreeGrafter"/>
</dbReference>
<dbReference type="GO" id="GO:0005829">
    <property type="term" value="C:cytosol"/>
    <property type="evidence" value="ECO:0007669"/>
    <property type="project" value="TreeGrafter"/>
</dbReference>
<dbReference type="EMBL" id="LUCM01008008">
    <property type="protein sequence ID" value="KAA0189086.1"/>
    <property type="molecule type" value="Genomic_DNA"/>
</dbReference>
<evidence type="ECO:0000256" key="7">
    <source>
        <dbReference type="ARBA" id="ARBA00047899"/>
    </source>
</evidence>
<keyword evidence="4 9" id="KW-0547">Nucleotide-binding</keyword>
<dbReference type="GO" id="GO:0005634">
    <property type="term" value="C:nucleus"/>
    <property type="evidence" value="ECO:0007669"/>
    <property type="project" value="TreeGrafter"/>
</dbReference>
<proteinExistence type="predicted"/>
<evidence type="ECO:0000313" key="11">
    <source>
        <dbReference type="EMBL" id="KAA0189086.1"/>
    </source>
</evidence>
<dbReference type="PROSITE" id="PS00107">
    <property type="entry name" value="PROTEIN_KINASE_ATP"/>
    <property type="match status" value="1"/>
</dbReference>
<dbReference type="Gene3D" id="3.30.200.20">
    <property type="entry name" value="Phosphorylase Kinase, domain 1"/>
    <property type="match status" value="1"/>
</dbReference>
<evidence type="ECO:0000256" key="5">
    <source>
        <dbReference type="ARBA" id="ARBA00022777"/>
    </source>
</evidence>
<comment type="catalytic activity">
    <reaction evidence="7">
        <text>L-threonyl-[protein] + ATP = O-phospho-L-threonyl-[protein] + ADP + H(+)</text>
        <dbReference type="Rhea" id="RHEA:46608"/>
        <dbReference type="Rhea" id="RHEA-COMP:11060"/>
        <dbReference type="Rhea" id="RHEA-COMP:11605"/>
        <dbReference type="ChEBI" id="CHEBI:15378"/>
        <dbReference type="ChEBI" id="CHEBI:30013"/>
        <dbReference type="ChEBI" id="CHEBI:30616"/>
        <dbReference type="ChEBI" id="CHEBI:61977"/>
        <dbReference type="ChEBI" id="CHEBI:456216"/>
        <dbReference type="EC" id="2.7.11.1"/>
    </reaction>
</comment>
<dbReference type="PANTHER" id="PTHR24054:SF0">
    <property type="entry name" value="CASEIN KINASE II SUBUNIT ALPHA"/>
    <property type="match status" value="1"/>
</dbReference>
<dbReference type="FunFam" id="3.30.200.20:FF:000088">
    <property type="entry name" value="Casein kinase II subunit alpha"/>
    <property type="match status" value="1"/>
</dbReference>
<accession>A0A8E0VH14</accession>
<dbReference type="PROSITE" id="PS50011">
    <property type="entry name" value="PROTEIN_KINASE_DOM"/>
    <property type="match status" value="1"/>
</dbReference>
<evidence type="ECO:0000256" key="2">
    <source>
        <dbReference type="ARBA" id="ARBA00022527"/>
    </source>
</evidence>
<dbReference type="Proteomes" id="UP000728185">
    <property type="component" value="Unassembled WGS sequence"/>
</dbReference>
<organism evidence="11 12">
    <name type="scientific">Fasciolopsis buskii</name>
    <dbReference type="NCBI Taxonomy" id="27845"/>
    <lineage>
        <taxon>Eukaryota</taxon>
        <taxon>Metazoa</taxon>
        <taxon>Spiralia</taxon>
        <taxon>Lophotrochozoa</taxon>
        <taxon>Platyhelminthes</taxon>
        <taxon>Trematoda</taxon>
        <taxon>Digenea</taxon>
        <taxon>Plagiorchiida</taxon>
        <taxon>Echinostomata</taxon>
        <taxon>Echinostomatoidea</taxon>
        <taxon>Fasciolidae</taxon>
        <taxon>Fasciolopsis</taxon>
    </lineage>
</organism>
<keyword evidence="12" id="KW-1185">Reference proteome</keyword>
<evidence type="ECO:0000256" key="9">
    <source>
        <dbReference type="PROSITE-ProRule" id="PRU10141"/>
    </source>
</evidence>
<dbReference type="Pfam" id="PF00069">
    <property type="entry name" value="Pkinase"/>
    <property type="match status" value="1"/>
</dbReference>
<dbReference type="EC" id="2.7.11.1" evidence="1"/>
<keyword evidence="5 11" id="KW-0418">Kinase</keyword>
<dbReference type="GO" id="GO:0004674">
    <property type="term" value="F:protein serine/threonine kinase activity"/>
    <property type="evidence" value="ECO:0007669"/>
    <property type="project" value="UniProtKB-KW"/>
</dbReference>
<dbReference type="InterPro" id="IPR011009">
    <property type="entry name" value="Kinase-like_dom_sf"/>
</dbReference>
<dbReference type="OrthoDB" id="10254671at2759"/>
<comment type="caution">
    <text evidence="11">The sequence shown here is derived from an EMBL/GenBank/DDBJ whole genome shotgun (WGS) entry which is preliminary data.</text>
</comment>
<evidence type="ECO:0000256" key="1">
    <source>
        <dbReference type="ARBA" id="ARBA00012513"/>
    </source>
</evidence>
<gene>
    <name evidence="11" type="ORF">FBUS_05291</name>
</gene>
<dbReference type="GO" id="GO:0005956">
    <property type="term" value="C:protein kinase CK2 complex"/>
    <property type="evidence" value="ECO:0007669"/>
    <property type="project" value="TreeGrafter"/>
</dbReference>
<dbReference type="InterPro" id="IPR000719">
    <property type="entry name" value="Prot_kinase_dom"/>
</dbReference>
<protein>
    <recommendedName>
        <fullName evidence="1">non-specific serine/threonine protein kinase</fullName>
        <ecNumber evidence="1">2.7.11.1</ecNumber>
    </recommendedName>
</protein>
<sequence>MFSIAGHCFRTDMPVASKARVYTDVNTNRPREYWDYEAHEIKWSDQEDFQIVRKLGRGKYSEVFEGINITTNEKCVIKVLKPVKKVKINREIKILETLRGVTNVIRLDCVVKDPQVSISHFSSS</sequence>
<dbReference type="InterPro" id="IPR045216">
    <property type="entry name" value="CK2_alpha"/>
</dbReference>
<dbReference type="PANTHER" id="PTHR24054">
    <property type="entry name" value="CASEIN KINASE II SUBUNIT ALPHA"/>
    <property type="match status" value="1"/>
</dbReference>
<evidence type="ECO:0000256" key="8">
    <source>
        <dbReference type="ARBA" id="ARBA00048679"/>
    </source>
</evidence>
<keyword evidence="6 9" id="KW-0067">ATP-binding</keyword>
<feature type="binding site" evidence="9">
    <location>
        <position position="78"/>
    </location>
    <ligand>
        <name>ATP</name>
        <dbReference type="ChEBI" id="CHEBI:30616"/>
    </ligand>
</feature>
<comment type="catalytic activity">
    <reaction evidence="8">
        <text>L-seryl-[protein] + ATP = O-phospho-L-seryl-[protein] + ADP + H(+)</text>
        <dbReference type="Rhea" id="RHEA:17989"/>
        <dbReference type="Rhea" id="RHEA-COMP:9863"/>
        <dbReference type="Rhea" id="RHEA-COMP:11604"/>
        <dbReference type="ChEBI" id="CHEBI:15378"/>
        <dbReference type="ChEBI" id="CHEBI:29999"/>
        <dbReference type="ChEBI" id="CHEBI:30616"/>
        <dbReference type="ChEBI" id="CHEBI:83421"/>
        <dbReference type="ChEBI" id="CHEBI:456216"/>
        <dbReference type="EC" id="2.7.11.1"/>
    </reaction>
</comment>
<dbReference type="SUPFAM" id="SSF56112">
    <property type="entry name" value="Protein kinase-like (PK-like)"/>
    <property type="match status" value="1"/>
</dbReference>
<evidence type="ECO:0000256" key="3">
    <source>
        <dbReference type="ARBA" id="ARBA00022679"/>
    </source>
</evidence>
<evidence type="ECO:0000256" key="6">
    <source>
        <dbReference type="ARBA" id="ARBA00022840"/>
    </source>
</evidence>
<name>A0A8E0VH14_9TREM</name>
<dbReference type="AlphaFoldDB" id="A0A8E0VH14"/>
<keyword evidence="2" id="KW-0723">Serine/threonine-protein kinase</keyword>
<reference evidence="11" key="1">
    <citation type="submission" date="2019-05" db="EMBL/GenBank/DDBJ databases">
        <title>Annotation for the trematode Fasciolopsis buski.</title>
        <authorList>
            <person name="Choi Y.-J."/>
        </authorList>
    </citation>
    <scope>NUCLEOTIDE SEQUENCE</scope>
    <source>
        <strain evidence="11">HT</strain>
        <tissue evidence="11">Whole worm</tissue>
    </source>
</reference>